<protein>
    <submittedName>
        <fullName evidence="9">Peptide/nickel transport system permease protein</fullName>
    </submittedName>
</protein>
<evidence type="ECO:0000313" key="9">
    <source>
        <dbReference type="EMBL" id="SEJ49168.1"/>
    </source>
</evidence>
<feature type="transmembrane region" description="Helical" evidence="7">
    <location>
        <begin position="99"/>
        <end position="122"/>
    </location>
</feature>
<dbReference type="GO" id="GO:0071916">
    <property type="term" value="F:dipeptide transmembrane transporter activity"/>
    <property type="evidence" value="ECO:0007669"/>
    <property type="project" value="TreeGrafter"/>
</dbReference>
<accession>A0A975WA44</accession>
<sequence length="311" mass="33400">MSPGFLTLKLLRGLLTLFLAVTFVFVILRLAGDPLRLMLPDDTPPDVIDHYRQLYGLDRPLPEQYLRYLQGLMQGDFGYSFRDRQPALDTVLSRIPATLLLGLTSFVVSTLIGLVAGIVAALRRGSLVDQAVISFSIFGHSMPSFFLGILMILLFAMTWRILPSAGMGSAAHLVMPAITLGVGGAGAIARFTRSSMLEVLNQPYMKTARAKGVPVATRVLRDAVPNAAIPVVTVLGLRMGGLISGTVVVETVFAWPGIGQLLVTAVGQRDLAVVQTIVILVALTMVVANFAVDVAYRWLDPRIAGAGKEAT</sequence>
<dbReference type="Gene3D" id="1.10.3720.10">
    <property type="entry name" value="MetI-like"/>
    <property type="match status" value="1"/>
</dbReference>
<evidence type="ECO:0000313" key="10">
    <source>
        <dbReference type="Proteomes" id="UP000182932"/>
    </source>
</evidence>
<evidence type="ECO:0000256" key="5">
    <source>
        <dbReference type="ARBA" id="ARBA00022989"/>
    </source>
</evidence>
<dbReference type="Pfam" id="PF00528">
    <property type="entry name" value="BPD_transp_1"/>
    <property type="match status" value="1"/>
</dbReference>
<evidence type="ECO:0000256" key="3">
    <source>
        <dbReference type="ARBA" id="ARBA00022475"/>
    </source>
</evidence>
<dbReference type="InterPro" id="IPR045621">
    <property type="entry name" value="BPD_transp_1_N"/>
</dbReference>
<feature type="transmembrane region" description="Helical" evidence="7">
    <location>
        <begin position="143"/>
        <end position="162"/>
    </location>
</feature>
<dbReference type="PANTHER" id="PTHR43163:SF6">
    <property type="entry name" value="DIPEPTIDE TRANSPORT SYSTEM PERMEASE PROTEIN DPPB-RELATED"/>
    <property type="match status" value="1"/>
</dbReference>
<keyword evidence="5 7" id="KW-1133">Transmembrane helix</keyword>
<proteinExistence type="inferred from homology"/>
<dbReference type="AlphaFoldDB" id="A0A975WA44"/>
<dbReference type="InterPro" id="IPR035906">
    <property type="entry name" value="MetI-like_sf"/>
</dbReference>
<organism evidence="9 10">
    <name type="scientific">Marinovum algicola</name>
    <dbReference type="NCBI Taxonomy" id="42444"/>
    <lineage>
        <taxon>Bacteria</taxon>
        <taxon>Pseudomonadati</taxon>
        <taxon>Pseudomonadota</taxon>
        <taxon>Alphaproteobacteria</taxon>
        <taxon>Rhodobacterales</taxon>
        <taxon>Roseobacteraceae</taxon>
        <taxon>Marinovum</taxon>
    </lineage>
</organism>
<dbReference type="RefSeq" id="WP_074836561.1">
    <property type="nucleotide sequence ID" value="NZ_CATLQZ010000002.1"/>
</dbReference>
<dbReference type="Proteomes" id="UP000182932">
    <property type="component" value="Unassembled WGS sequence"/>
</dbReference>
<dbReference type="SUPFAM" id="SSF161098">
    <property type="entry name" value="MetI-like"/>
    <property type="match status" value="1"/>
</dbReference>
<feature type="transmembrane region" description="Helical" evidence="7">
    <location>
        <begin position="168"/>
        <end position="189"/>
    </location>
</feature>
<evidence type="ECO:0000256" key="4">
    <source>
        <dbReference type="ARBA" id="ARBA00022692"/>
    </source>
</evidence>
<keyword evidence="2 7" id="KW-0813">Transport</keyword>
<evidence type="ECO:0000256" key="7">
    <source>
        <dbReference type="RuleBase" id="RU363032"/>
    </source>
</evidence>
<evidence type="ECO:0000256" key="6">
    <source>
        <dbReference type="ARBA" id="ARBA00023136"/>
    </source>
</evidence>
<gene>
    <name evidence="9" type="ORF">SAMN04487940_106161</name>
</gene>
<reference evidence="9 10" key="1">
    <citation type="submission" date="2016-10" db="EMBL/GenBank/DDBJ databases">
        <authorList>
            <person name="Varghese N."/>
            <person name="Submissions S."/>
        </authorList>
    </citation>
    <scope>NUCLEOTIDE SEQUENCE [LARGE SCALE GENOMIC DNA]</scope>
    <source>
        <strain evidence="9 10">FF3</strain>
    </source>
</reference>
<comment type="similarity">
    <text evidence="7">Belongs to the binding-protein-dependent transport system permease family.</text>
</comment>
<feature type="transmembrane region" description="Helical" evidence="7">
    <location>
        <begin position="272"/>
        <end position="292"/>
    </location>
</feature>
<dbReference type="PANTHER" id="PTHR43163">
    <property type="entry name" value="DIPEPTIDE TRANSPORT SYSTEM PERMEASE PROTEIN DPPB-RELATED"/>
    <property type="match status" value="1"/>
</dbReference>
<comment type="subcellular location">
    <subcellularLocation>
        <location evidence="1 7">Cell membrane</location>
        <topology evidence="1 7">Multi-pass membrane protein</topology>
    </subcellularLocation>
</comment>
<dbReference type="GeneID" id="80818418"/>
<keyword evidence="10" id="KW-1185">Reference proteome</keyword>
<feature type="transmembrane region" description="Helical" evidence="7">
    <location>
        <begin position="12"/>
        <end position="31"/>
    </location>
</feature>
<keyword evidence="4 7" id="KW-0812">Transmembrane</keyword>
<name>A0A975WA44_9RHOB</name>
<dbReference type="EMBL" id="FNYY01000006">
    <property type="protein sequence ID" value="SEJ49168.1"/>
    <property type="molecule type" value="Genomic_DNA"/>
</dbReference>
<keyword evidence="3" id="KW-1003">Cell membrane</keyword>
<dbReference type="GO" id="GO:0005886">
    <property type="term" value="C:plasma membrane"/>
    <property type="evidence" value="ECO:0007669"/>
    <property type="project" value="UniProtKB-SubCell"/>
</dbReference>
<evidence type="ECO:0000256" key="1">
    <source>
        <dbReference type="ARBA" id="ARBA00004651"/>
    </source>
</evidence>
<dbReference type="Pfam" id="PF19300">
    <property type="entry name" value="BPD_transp_1_N"/>
    <property type="match status" value="1"/>
</dbReference>
<evidence type="ECO:0000256" key="2">
    <source>
        <dbReference type="ARBA" id="ARBA00022448"/>
    </source>
</evidence>
<dbReference type="InterPro" id="IPR000515">
    <property type="entry name" value="MetI-like"/>
</dbReference>
<dbReference type="PROSITE" id="PS50928">
    <property type="entry name" value="ABC_TM1"/>
    <property type="match status" value="1"/>
</dbReference>
<comment type="caution">
    <text evidence="9">The sequence shown here is derived from an EMBL/GenBank/DDBJ whole genome shotgun (WGS) entry which is preliminary data.</text>
</comment>
<dbReference type="CDD" id="cd06261">
    <property type="entry name" value="TM_PBP2"/>
    <property type="match status" value="1"/>
</dbReference>
<feature type="domain" description="ABC transmembrane type-1" evidence="8">
    <location>
        <begin position="95"/>
        <end position="292"/>
    </location>
</feature>
<keyword evidence="6 7" id="KW-0472">Membrane</keyword>
<evidence type="ECO:0000259" key="8">
    <source>
        <dbReference type="PROSITE" id="PS50928"/>
    </source>
</evidence>